<dbReference type="AlphaFoldDB" id="A0A6J4T4Y8"/>
<feature type="compositionally biased region" description="Basic and acidic residues" evidence="1">
    <location>
        <begin position="902"/>
        <end position="914"/>
    </location>
</feature>
<name>A0A6J4T4Y8_9ACTN</name>
<dbReference type="InterPro" id="IPR011049">
    <property type="entry name" value="Serralysin-like_metalloprot_C"/>
</dbReference>
<dbReference type="InterPro" id="IPR018511">
    <property type="entry name" value="Hemolysin-typ_Ca-bd_CS"/>
</dbReference>
<keyword evidence="3" id="KW-0378">Hydrolase</keyword>
<feature type="region of interest" description="Disordered" evidence="1">
    <location>
        <begin position="655"/>
        <end position="682"/>
    </location>
</feature>
<dbReference type="PRINTS" id="PR00313">
    <property type="entry name" value="CABNDNGRPT"/>
</dbReference>
<feature type="region of interest" description="Disordered" evidence="1">
    <location>
        <begin position="190"/>
        <end position="235"/>
    </location>
</feature>
<feature type="region of interest" description="Disordered" evidence="1">
    <location>
        <begin position="330"/>
        <end position="380"/>
    </location>
</feature>
<feature type="region of interest" description="Disordered" evidence="1">
    <location>
        <begin position="602"/>
        <end position="628"/>
    </location>
</feature>
<accession>A0A6J4T4Y8</accession>
<dbReference type="GO" id="GO:0005509">
    <property type="term" value="F:calcium ion binding"/>
    <property type="evidence" value="ECO:0007669"/>
    <property type="project" value="InterPro"/>
</dbReference>
<feature type="domain" description="Galactose oxidase-like Early set" evidence="2">
    <location>
        <begin position="709"/>
        <end position="779"/>
    </location>
</feature>
<dbReference type="EC" id="3.1.3.1" evidence="3"/>
<protein>
    <submittedName>
        <fullName evidence="3">Alkaline phosphatase</fullName>
        <ecNumber evidence="3">3.1.3.1</ecNumber>
    </submittedName>
</protein>
<organism evidence="3">
    <name type="scientific">uncultured Solirubrobacterales bacterium</name>
    <dbReference type="NCBI Taxonomy" id="768556"/>
    <lineage>
        <taxon>Bacteria</taxon>
        <taxon>Bacillati</taxon>
        <taxon>Actinomycetota</taxon>
        <taxon>Thermoleophilia</taxon>
        <taxon>Solirubrobacterales</taxon>
        <taxon>environmental samples</taxon>
    </lineage>
</organism>
<dbReference type="Gene3D" id="2.150.10.10">
    <property type="entry name" value="Serralysin-like metalloprotease, C-terminal"/>
    <property type="match status" value="1"/>
</dbReference>
<dbReference type="InterPro" id="IPR014756">
    <property type="entry name" value="Ig_E-set"/>
</dbReference>
<dbReference type="PROSITE" id="PS00330">
    <property type="entry name" value="HEMOLYSIN_CALCIUM"/>
    <property type="match status" value="2"/>
</dbReference>
<reference evidence="3" key="1">
    <citation type="submission" date="2020-02" db="EMBL/GenBank/DDBJ databases">
        <authorList>
            <person name="Meier V. D."/>
        </authorList>
    </citation>
    <scope>NUCLEOTIDE SEQUENCE</scope>
    <source>
        <strain evidence="3">AVDCRST_MAG45</strain>
    </source>
</reference>
<feature type="compositionally biased region" description="Basic and acidic residues" evidence="1">
    <location>
        <begin position="1"/>
        <end position="10"/>
    </location>
</feature>
<gene>
    <name evidence="3" type="ORF">AVDCRST_MAG45-2045</name>
</gene>
<dbReference type="InterPro" id="IPR001343">
    <property type="entry name" value="Hemolysn_Ca-bd"/>
</dbReference>
<dbReference type="Gene3D" id="2.60.40.10">
    <property type="entry name" value="Immunoglobulins"/>
    <property type="match status" value="1"/>
</dbReference>
<sequence>MRGSRTRADGVTDQGTGRRGPRRRALLLLLALASLVGTLALASLAGAVVAPGPPGSPPPGGNPASGQEKLVGNGSFGPLFEEPNSFIRPGRPLNTGPNPSPNERLIAQGPSKCVVVEGGDRTRAQRNADPENDGFINCKVPAASISVTPFNDRFVSWNAVDSTENNEASIAFEYGVKSINDRSRSFRIKKGAARGDRFSIPNPEDGGANPGGDPDTDPVLPPGRDRNGQNDGSMFCADHTFLPDGRVIAVGGTNYFNDPGAPDNPSTPVREDTIGAIELQGVKSARAYDSRTDRWTQLDRMNKGRWYPSLVTLGNGDLFAGSGVTKLLKPAYTPPRKDGSDPDESGRNVTAVETLSDPRAKWRENGNPRVNGPERDRSERSLPLFPRLHLLPNGHVFYNAGGQSFNPFGEGFDQAASWNMAASYDPEEEKWMSLGVPGLTDTGPGGTPGLPIKDTRGTPAFGFRGSTHSAMLPLRPDRDGRYRKVELLTGGGLAAQATPSPGSYFPTRSSRITTVQTKGDRAKTMTRETGPMKNRGRNGGDQEDATDGFQAPAIDAPEETGAWYRSTAVLPTGQVAAFGGADRDEVAFPGVEKTIREVEIFEPSADNPGNATPNDRQGAWRPAASAQKRRGYHNTSALLPDGRVLFGGLATISTGYTRDTQIPPTGGEPPQDRGPNGHDPSMEIWTPPYDMSQGRLRIESAPRCSNNMRTMNVDTDARQGQVKSIVLVKNTTQTHVVDPDQRQVELPFKESRDGRLKVEIPNRNVVPPGPYMLFVNKKSRNSKTPPPSIAKQMFVGPEACKVTGGPGDDGRGVRCTRRGTDRNDIIRGTEGPDVICAGPGNDVVYGLGGDDVLLGAAGNDVLFGADGNDRLEGGAGNDQLIGGRGDDRATGNSGADDLAGQDGRDSLDARDGVQRNDVVNGGGGDDTCGTDRGDRRTSC</sequence>
<feature type="region of interest" description="Disordered" evidence="1">
    <location>
        <begin position="53"/>
        <end position="106"/>
    </location>
</feature>
<dbReference type="InterPro" id="IPR015202">
    <property type="entry name" value="GO-like_E_set"/>
</dbReference>
<feature type="region of interest" description="Disordered" evidence="1">
    <location>
        <begin position="872"/>
        <end position="939"/>
    </location>
</feature>
<dbReference type="InterPro" id="IPR013783">
    <property type="entry name" value="Ig-like_fold"/>
</dbReference>
<feature type="region of interest" description="Disordered" evidence="1">
    <location>
        <begin position="513"/>
        <end position="547"/>
    </location>
</feature>
<dbReference type="SUPFAM" id="SSF81296">
    <property type="entry name" value="E set domains"/>
    <property type="match status" value="1"/>
</dbReference>
<feature type="compositionally biased region" description="Basic and acidic residues" evidence="1">
    <location>
        <begin position="356"/>
        <end position="380"/>
    </location>
</feature>
<feature type="region of interest" description="Disordered" evidence="1">
    <location>
        <begin position="1"/>
        <end position="20"/>
    </location>
</feature>
<dbReference type="SUPFAM" id="SSF51120">
    <property type="entry name" value="beta-Roll"/>
    <property type="match status" value="1"/>
</dbReference>
<dbReference type="PANTHER" id="PTHR32208:SF21">
    <property type="entry name" value="LOW QUALITY PROTEIN: ALDEHYDE OXIDASE GLOX-LIKE"/>
    <property type="match status" value="1"/>
</dbReference>
<dbReference type="GO" id="GO:0005975">
    <property type="term" value="P:carbohydrate metabolic process"/>
    <property type="evidence" value="ECO:0007669"/>
    <property type="project" value="UniProtKB-ARBA"/>
</dbReference>
<dbReference type="Pfam" id="PF09118">
    <property type="entry name" value="GO-like_E_set"/>
    <property type="match status" value="1"/>
</dbReference>
<dbReference type="InterPro" id="IPR037293">
    <property type="entry name" value="Gal_Oxidase_central_sf"/>
</dbReference>
<dbReference type="SUPFAM" id="SSF50965">
    <property type="entry name" value="Galactose oxidase, central domain"/>
    <property type="match status" value="1"/>
</dbReference>
<evidence type="ECO:0000256" key="1">
    <source>
        <dbReference type="SAM" id="MobiDB-lite"/>
    </source>
</evidence>
<proteinExistence type="predicted"/>
<dbReference type="Gene3D" id="2.130.10.80">
    <property type="entry name" value="Galactose oxidase/kelch, beta-propeller"/>
    <property type="match status" value="1"/>
</dbReference>
<evidence type="ECO:0000259" key="2">
    <source>
        <dbReference type="Pfam" id="PF09118"/>
    </source>
</evidence>
<dbReference type="InterPro" id="IPR011043">
    <property type="entry name" value="Gal_Oxase/kelch_b-propeller"/>
</dbReference>
<feature type="compositionally biased region" description="Basic and acidic residues" evidence="1">
    <location>
        <begin position="335"/>
        <end position="346"/>
    </location>
</feature>
<feature type="compositionally biased region" description="Basic and acidic residues" evidence="1">
    <location>
        <begin position="929"/>
        <end position="939"/>
    </location>
</feature>
<evidence type="ECO:0000313" key="3">
    <source>
        <dbReference type="EMBL" id="CAA9513342.1"/>
    </source>
</evidence>
<dbReference type="PANTHER" id="PTHR32208">
    <property type="entry name" value="SECRETED PROTEIN-RELATED"/>
    <property type="match status" value="1"/>
</dbReference>
<dbReference type="Pfam" id="PF00353">
    <property type="entry name" value="HemolysinCabind"/>
    <property type="match status" value="3"/>
</dbReference>
<dbReference type="GO" id="GO:0004035">
    <property type="term" value="F:alkaline phosphatase activity"/>
    <property type="evidence" value="ECO:0007669"/>
    <property type="project" value="UniProtKB-EC"/>
</dbReference>
<dbReference type="EMBL" id="CADCVU010000173">
    <property type="protein sequence ID" value="CAA9513342.1"/>
    <property type="molecule type" value="Genomic_DNA"/>
</dbReference>